<gene>
    <name evidence="2" type="ORF">M501DRAFT_583599</name>
</gene>
<name>A0A9P4SFQ7_9PEZI</name>
<feature type="region of interest" description="Disordered" evidence="1">
    <location>
        <begin position="175"/>
        <end position="197"/>
    </location>
</feature>
<dbReference type="Proteomes" id="UP000799429">
    <property type="component" value="Unassembled WGS sequence"/>
</dbReference>
<proteinExistence type="predicted"/>
<dbReference type="EMBL" id="MU006091">
    <property type="protein sequence ID" value="KAF2841682.1"/>
    <property type="molecule type" value="Genomic_DNA"/>
</dbReference>
<protein>
    <submittedName>
        <fullName evidence="2">Uncharacterized protein</fullName>
    </submittedName>
</protein>
<comment type="caution">
    <text evidence="2">The sequence shown here is derived from an EMBL/GenBank/DDBJ whole genome shotgun (WGS) entry which is preliminary data.</text>
</comment>
<evidence type="ECO:0000256" key="1">
    <source>
        <dbReference type="SAM" id="MobiDB-lite"/>
    </source>
</evidence>
<reference evidence="2" key="1">
    <citation type="journal article" date="2020" name="Stud. Mycol.">
        <title>101 Dothideomycetes genomes: a test case for predicting lifestyles and emergence of pathogens.</title>
        <authorList>
            <person name="Haridas S."/>
            <person name="Albert R."/>
            <person name="Binder M."/>
            <person name="Bloem J."/>
            <person name="Labutti K."/>
            <person name="Salamov A."/>
            <person name="Andreopoulos B."/>
            <person name="Baker S."/>
            <person name="Barry K."/>
            <person name="Bills G."/>
            <person name="Bluhm B."/>
            <person name="Cannon C."/>
            <person name="Castanera R."/>
            <person name="Culley D."/>
            <person name="Daum C."/>
            <person name="Ezra D."/>
            <person name="Gonzalez J."/>
            <person name="Henrissat B."/>
            <person name="Kuo A."/>
            <person name="Liang C."/>
            <person name="Lipzen A."/>
            <person name="Lutzoni F."/>
            <person name="Magnuson J."/>
            <person name="Mondo S."/>
            <person name="Nolan M."/>
            <person name="Ohm R."/>
            <person name="Pangilinan J."/>
            <person name="Park H.-J."/>
            <person name="Ramirez L."/>
            <person name="Alfaro M."/>
            <person name="Sun H."/>
            <person name="Tritt A."/>
            <person name="Yoshinaga Y."/>
            <person name="Zwiers L.-H."/>
            <person name="Turgeon B."/>
            <person name="Goodwin S."/>
            <person name="Spatafora J."/>
            <person name="Crous P."/>
            <person name="Grigoriev I."/>
        </authorList>
    </citation>
    <scope>NUCLEOTIDE SEQUENCE</scope>
    <source>
        <strain evidence="2">CBS 101060</strain>
    </source>
</reference>
<organism evidence="2 3">
    <name type="scientific">Patellaria atrata CBS 101060</name>
    <dbReference type="NCBI Taxonomy" id="1346257"/>
    <lineage>
        <taxon>Eukaryota</taxon>
        <taxon>Fungi</taxon>
        <taxon>Dikarya</taxon>
        <taxon>Ascomycota</taxon>
        <taxon>Pezizomycotina</taxon>
        <taxon>Dothideomycetes</taxon>
        <taxon>Dothideomycetes incertae sedis</taxon>
        <taxon>Patellariales</taxon>
        <taxon>Patellariaceae</taxon>
        <taxon>Patellaria</taxon>
    </lineage>
</organism>
<evidence type="ECO:0000313" key="2">
    <source>
        <dbReference type="EMBL" id="KAF2841682.1"/>
    </source>
</evidence>
<keyword evidence="3" id="KW-1185">Reference proteome</keyword>
<accession>A0A9P4SFQ7</accession>
<dbReference type="AlphaFoldDB" id="A0A9P4SFQ7"/>
<sequence>MLIRAHLRISPLSFTIGFRPKSSLFTKLSIFFVTCSTLSLTTPPEIQVRANSRSGQVLPSSSPVAMVGSNSAVTLRYASPSLGLKFRSESEVSRLSSPETLTRHCFAQTWLTHCFDVVQTSYRLFIQLTLIINTRKHQQTTYRSATPFPQNALKARRPRQSRQITLEHSCCATPDQLQKTTHPHPLSYQYNGQHTTL</sequence>
<evidence type="ECO:0000313" key="3">
    <source>
        <dbReference type="Proteomes" id="UP000799429"/>
    </source>
</evidence>
<feature type="compositionally biased region" description="Polar residues" evidence="1">
    <location>
        <begin position="188"/>
        <end position="197"/>
    </location>
</feature>